<proteinExistence type="predicted"/>
<reference evidence="4" key="1">
    <citation type="journal article" date="2006" name="PLoS Biol.">
        <title>Macronuclear genome sequence of the ciliate Tetrahymena thermophila, a model eukaryote.</title>
        <authorList>
            <person name="Eisen J.A."/>
            <person name="Coyne R.S."/>
            <person name="Wu M."/>
            <person name="Wu D."/>
            <person name="Thiagarajan M."/>
            <person name="Wortman J.R."/>
            <person name="Badger J.H."/>
            <person name="Ren Q."/>
            <person name="Amedeo P."/>
            <person name="Jones K.M."/>
            <person name="Tallon L.J."/>
            <person name="Delcher A.L."/>
            <person name="Salzberg S.L."/>
            <person name="Silva J.C."/>
            <person name="Haas B.J."/>
            <person name="Majoros W.H."/>
            <person name="Farzad M."/>
            <person name="Carlton J.M."/>
            <person name="Smith R.K. Jr."/>
            <person name="Garg J."/>
            <person name="Pearlman R.E."/>
            <person name="Karrer K.M."/>
            <person name="Sun L."/>
            <person name="Manning G."/>
            <person name="Elde N.C."/>
            <person name="Turkewitz A.P."/>
            <person name="Asai D.J."/>
            <person name="Wilkes D.E."/>
            <person name="Wang Y."/>
            <person name="Cai H."/>
            <person name="Collins K."/>
            <person name="Stewart B.A."/>
            <person name="Lee S.R."/>
            <person name="Wilamowska K."/>
            <person name="Weinberg Z."/>
            <person name="Ruzzo W.L."/>
            <person name="Wloga D."/>
            <person name="Gaertig J."/>
            <person name="Frankel J."/>
            <person name="Tsao C.-C."/>
            <person name="Gorovsky M.A."/>
            <person name="Keeling P.J."/>
            <person name="Waller R.F."/>
            <person name="Patron N.J."/>
            <person name="Cherry J.M."/>
            <person name="Stover N.A."/>
            <person name="Krieger C.J."/>
            <person name="del Toro C."/>
            <person name="Ryder H.F."/>
            <person name="Williamson S.C."/>
            <person name="Barbeau R.A."/>
            <person name="Hamilton E.P."/>
            <person name="Orias E."/>
        </authorList>
    </citation>
    <scope>NUCLEOTIDE SEQUENCE [LARGE SCALE GENOMIC DNA]</scope>
    <source>
        <strain evidence="4">SB210</strain>
    </source>
</reference>
<feature type="domain" description="EGF-like" evidence="2">
    <location>
        <begin position="803"/>
        <end position="833"/>
    </location>
</feature>
<gene>
    <name evidence="3" type="ORF">TTHERM_00458180</name>
</gene>
<feature type="domain" description="EGF-like" evidence="2">
    <location>
        <begin position="423"/>
        <end position="465"/>
    </location>
</feature>
<feature type="domain" description="EGF-like" evidence="2">
    <location>
        <begin position="384"/>
        <end position="415"/>
    </location>
</feature>
<dbReference type="GeneID" id="7828363"/>
<feature type="transmembrane region" description="Helical" evidence="1">
    <location>
        <begin position="985"/>
        <end position="1004"/>
    </location>
</feature>
<feature type="domain" description="EGF-like" evidence="2">
    <location>
        <begin position="760"/>
        <end position="802"/>
    </location>
</feature>
<dbReference type="InParanoid" id="I7MA99"/>
<dbReference type="SMART" id="SM00181">
    <property type="entry name" value="EGF"/>
    <property type="match status" value="11"/>
</dbReference>
<dbReference type="PANTHER" id="PTHR15332:SF175">
    <property type="entry name" value="PROPROTEIN CONVERTASE SUBTILISIN_KEXIN TYPE 5-LIKE"/>
    <property type="match status" value="1"/>
</dbReference>
<evidence type="ECO:0000313" key="4">
    <source>
        <dbReference type="Proteomes" id="UP000009168"/>
    </source>
</evidence>
<feature type="domain" description="EGF-like" evidence="2">
    <location>
        <begin position="615"/>
        <end position="658"/>
    </location>
</feature>
<dbReference type="InterPro" id="IPR006212">
    <property type="entry name" value="Furin_repeat"/>
</dbReference>
<name>I7MA99_TETTS</name>
<dbReference type="SUPFAM" id="SSF57184">
    <property type="entry name" value="Growth factor receptor domain"/>
    <property type="match status" value="4"/>
</dbReference>
<keyword evidence="1" id="KW-0812">Transmembrane</keyword>
<sequence length="1090" mass="122149">MKKVGKGKQILLFIIIQNIFIYCQSFSFTSNTLTSTSFSTDKIISATYKSAGVVATCQQNMSGINALTFSNTYVASQVKSYSSSENCISVQFYQSATQNLILSIFQQSGTLLNYGSNQISLYNTLFSTSSNTYTQTVSVYSSVQSQEGNVNHQTFNNCTNQVIGLWYSQIDSVNLVFAACGASTIFIYDKSIIPTGHSVQQTIYYPINTYELSNNINLIKFIKMGVDANYTCGAVSKYGSTYIMYVFYYSSNAFYLYKTFSLNNDFVDIYGLTNYFMVLQQNLITVFNFDGNTLGQSQTISNQFTLFSFLDETDFMTVDNQNNIQIWTVTSSTTPCPYYCKCLLGSSICTSCPSNSNRASLDINNKCLCNPGFYDDGVSQICLICHSSCKTCNGPNDNNCQSCQDGYFLVSGQCQQCDYSCQTCQNTNNFCLSCNQYLGPRTLNAANGTCLCTLNYIENQNKICSCTNDYCLTCNPLDGFQCQSCKNNTSWNLTSDNKCECKDQFYFDSSSNDCQNCNFPCIKCQNSSTSCTSCKNTATWQLLNNTCSCKEGYYLDSSSQECQVCPSLCSKCDSSTQCTSCKNSSSMQLINQICECKDGYYLDISSNDCKSCNFPCLKCQNSSSYCTSCKNTTEWQLVNNSCSCKAGYYLDSSSQECQACPSLCSECNSSTQCTSCKNSSSMQLINQICECKDGYYFDISSNDCLPCPPLCSACTSSNFCTSCKNSTSMQIFNNMCECSSGFHLSQDQRNCKNCSNICQTCSNDPNYCLSCRDSPGLSLDKSKNTCYCTDGYYFDITNQMCQQCSSNCKTCKDYSSYCLSCYTSYYLANNQCSKETLPTNISQKTIETLKQTTQSATYISIGSSTASSLIFSIASPNGGAVQQFMSVQKLYFLLFLDIVYPQLIYTFFKTLSGTSPLILFKKINLFSYFIQEDQNQIINQTTNGIAFTEQQYKNNRLLQFQDYIPNKFQAEKVTSSVVQNGGGPIISILAIWILVLPILLISFFRKENQYGNLLKSSSKESSFYTQIVTTKERIYYYYKTIISILTVMLHETINIVLSFSIILQIIFLLNLQNNQFQEKQIEFCLRNKYK</sequence>
<dbReference type="EMBL" id="GG662464">
    <property type="protein sequence ID" value="EAS03980.2"/>
    <property type="molecule type" value="Genomic_DNA"/>
</dbReference>
<feature type="domain" description="EGF-like" evidence="2">
    <location>
        <begin position="713"/>
        <end position="752"/>
    </location>
</feature>
<feature type="transmembrane region" description="Helical" evidence="1">
    <location>
        <begin position="1041"/>
        <end position="1069"/>
    </location>
</feature>
<evidence type="ECO:0000313" key="3">
    <source>
        <dbReference type="EMBL" id="EAS03980.2"/>
    </source>
</evidence>
<feature type="domain" description="EGF-like" evidence="2">
    <location>
        <begin position="335"/>
        <end position="383"/>
    </location>
</feature>
<keyword evidence="4" id="KW-1185">Reference proteome</keyword>
<feature type="domain" description="EGF-like" evidence="2">
    <location>
        <begin position="666"/>
        <end position="705"/>
    </location>
</feature>
<dbReference type="OrthoDB" id="282489at2759"/>
<evidence type="ECO:0000256" key="1">
    <source>
        <dbReference type="SAM" id="Phobius"/>
    </source>
</evidence>
<dbReference type="AlphaFoldDB" id="I7MA99"/>
<dbReference type="InterPro" id="IPR009030">
    <property type="entry name" value="Growth_fac_rcpt_cys_sf"/>
</dbReference>
<keyword evidence="1" id="KW-1133">Transmembrane helix</keyword>
<feature type="domain" description="EGF-like" evidence="2">
    <location>
        <begin position="571"/>
        <end position="610"/>
    </location>
</feature>
<dbReference type="PANTHER" id="PTHR15332">
    <property type="entry name" value="PROPROTEIN CONVERTASE SUBTILISIN_KEXIN TYPE 5-LIKE"/>
    <property type="match status" value="1"/>
</dbReference>
<dbReference type="SMART" id="SM00261">
    <property type="entry name" value="FU"/>
    <property type="match status" value="9"/>
</dbReference>
<keyword evidence="1" id="KW-0472">Membrane</keyword>
<dbReference type="Proteomes" id="UP000009168">
    <property type="component" value="Unassembled WGS sequence"/>
</dbReference>
<protein>
    <submittedName>
        <fullName evidence="3">EGF-like domain protein</fullName>
    </submittedName>
</protein>
<dbReference type="InterPro" id="IPR000742">
    <property type="entry name" value="EGF"/>
</dbReference>
<dbReference type="KEGG" id="tet:TTHERM_00458180"/>
<dbReference type="Gene3D" id="2.10.220.10">
    <property type="entry name" value="Hormone Receptor, Insulin-like Growth Factor Receptor 1, Chain A, domain 2"/>
    <property type="match status" value="5"/>
</dbReference>
<dbReference type="RefSeq" id="XP_001024225.2">
    <property type="nucleotide sequence ID" value="XM_001024225.2"/>
</dbReference>
<feature type="domain" description="EGF-like" evidence="2">
    <location>
        <begin position="516"/>
        <end position="563"/>
    </location>
</feature>
<evidence type="ECO:0000259" key="2">
    <source>
        <dbReference type="SMART" id="SM00181"/>
    </source>
</evidence>
<feature type="domain" description="EGF-like" evidence="2">
    <location>
        <begin position="473"/>
        <end position="515"/>
    </location>
</feature>
<accession>I7MA99</accession>
<organism evidence="3 4">
    <name type="scientific">Tetrahymena thermophila (strain SB210)</name>
    <dbReference type="NCBI Taxonomy" id="312017"/>
    <lineage>
        <taxon>Eukaryota</taxon>
        <taxon>Sar</taxon>
        <taxon>Alveolata</taxon>
        <taxon>Ciliophora</taxon>
        <taxon>Intramacronucleata</taxon>
        <taxon>Oligohymenophorea</taxon>
        <taxon>Hymenostomatida</taxon>
        <taxon>Tetrahymenina</taxon>
        <taxon>Tetrahymenidae</taxon>
        <taxon>Tetrahymena</taxon>
    </lineage>
</organism>
<dbReference type="eggNOG" id="KOG3525">
    <property type="taxonomic scope" value="Eukaryota"/>
</dbReference>
<dbReference type="CDD" id="cd00064">
    <property type="entry name" value="FU"/>
    <property type="match status" value="1"/>
</dbReference>